<comment type="caution">
    <text evidence="2">The sequence shown here is derived from an EMBL/GenBank/DDBJ whole genome shotgun (WGS) entry which is preliminary data.</text>
</comment>
<organism evidence="2 3">
    <name type="scientific">Levilactobacillus suantsaiihabitans</name>
    <dbReference type="NCBI Taxonomy" id="2487722"/>
    <lineage>
        <taxon>Bacteria</taxon>
        <taxon>Bacillati</taxon>
        <taxon>Bacillota</taxon>
        <taxon>Bacilli</taxon>
        <taxon>Lactobacillales</taxon>
        <taxon>Lactobacillaceae</taxon>
        <taxon>Levilactobacillus</taxon>
    </lineage>
</organism>
<evidence type="ECO:0000313" key="3">
    <source>
        <dbReference type="Proteomes" id="UP000297348"/>
    </source>
</evidence>
<sequence>MFKINGKGTALLMLLGAAAGSMAITNASAKSKLDKEISKIDISNLSNLSSEYTYGANANNNSVNHYNLFQTYKIKSKLVLTNEFRHKKVILPKGSVVTGNSDGQGNLVNVDNTTLSIKNQKKVFKKLGNWHYSKTFLKENGAAKYPYVRTTAFSKNSVAAFPMLYARKETSNSDNETTFPFISVTADSQLAYHSKGQVFRATRYAKIKKVKRTHAKITYYLSKRLAGVTTKKVRVGNAYRYRVSLRIGHVFQPSFASDTGSYHVTINNGKQKFYFVIFSPSPAESYLDNLNGKYVTPHEQKISSDYIQSLY</sequence>
<feature type="chain" id="PRO_5039700957" description="Surface layer protein A domain-containing protein" evidence="1">
    <location>
        <begin position="24"/>
        <end position="311"/>
    </location>
</feature>
<keyword evidence="3" id="KW-1185">Reference proteome</keyword>
<name>A0A4Z0J8E5_9LACO</name>
<gene>
    <name evidence="2" type="ORF">EGT51_06965</name>
</gene>
<dbReference type="AlphaFoldDB" id="A0A4Z0J8E5"/>
<feature type="signal peptide" evidence="1">
    <location>
        <begin position="1"/>
        <end position="23"/>
    </location>
</feature>
<reference evidence="2 3" key="1">
    <citation type="submission" date="2018-10" db="EMBL/GenBank/DDBJ databases">
        <title>Lactobacillus sp. R7 and Lactobacillus sp. R19 isolated from fermented mustard green product of Taiwan.</title>
        <authorList>
            <person name="Lin S.-T."/>
        </authorList>
    </citation>
    <scope>NUCLEOTIDE SEQUENCE [LARGE SCALE GENOMIC DNA]</scope>
    <source>
        <strain evidence="2 3">BCRC 81129</strain>
    </source>
</reference>
<accession>A0A4Z0J8E5</accession>
<dbReference type="RefSeq" id="WP_135368011.1">
    <property type="nucleotide sequence ID" value="NZ_RKLX01000009.1"/>
</dbReference>
<keyword evidence="1" id="KW-0732">Signal</keyword>
<evidence type="ECO:0008006" key="4">
    <source>
        <dbReference type="Google" id="ProtNLM"/>
    </source>
</evidence>
<proteinExistence type="predicted"/>
<dbReference type="EMBL" id="RKLX01000009">
    <property type="protein sequence ID" value="TGD18876.1"/>
    <property type="molecule type" value="Genomic_DNA"/>
</dbReference>
<protein>
    <recommendedName>
        <fullName evidence="4">Surface layer protein A domain-containing protein</fullName>
    </recommendedName>
</protein>
<evidence type="ECO:0000256" key="1">
    <source>
        <dbReference type="SAM" id="SignalP"/>
    </source>
</evidence>
<dbReference type="Proteomes" id="UP000297348">
    <property type="component" value="Unassembled WGS sequence"/>
</dbReference>
<dbReference type="OrthoDB" id="2269002at2"/>
<evidence type="ECO:0000313" key="2">
    <source>
        <dbReference type="EMBL" id="TGD18876.1"/>
    </source>
</evidence>